<comment type="caution">
    <text evidence="1">The sequence shown here is derived from an EMBL/GenBank/DDBJ whole genome shotgun (WGS) entry which is preliminary data.</text>
</comment>
<evidence type="ECO:0000313" key="2">
    <source>
        <dbReference type="Proteomes" id="UP001140949"/>
    </source>
</evidence>
<keyword evidence="2" id="KW-1185">Reference proteome</keyword>
<reference evidence="1" key="1">
    <citation type="journal article" date="2023" name="GigaByte">
        <title>Genome assembly of the bearded iris, Iris pallida Lam.</title>
        <authorList>
            <person name="Bruccoleri R.E."/>
            <person name="Oakeley E.J."/>
            <person name="Faust A.M.E."/>
            <person name="Altorfer M."/>
            <person name="Dessus-Babus S."/>
            <person name="Burckhardt D."/>
            <person name="Oertli M."/>
            <person name="Naumann U."/>
            <person name="Petersen F."/>
            <person name="Wong J."/>
        </authorList>
    </citation>
    <scope>NUCLEOTIDE SEQUENCE</scope>
    <source>
        <strain evidence="1">GSM-AAB239-AS_SAM_17_03QT</strain>
    </source>
</reference>
<proteinExistence type="predicted"/>
<dbReference type="AlphaFoldDB" id="A0AAX6G006"/>
<gene>
    <name evidence="1" type="ORF">M6B38_130795</name>
</gene>
<dbReference type="EMBL" id="JANAVB010024800">
    <property type="protein sequence ID" value="KAJ6821862.1"/>
    <property type="molecule type" value="Genomic_DNA"/>
</dbReference>
<name>A0AAX6G006_IRIPA</name>
<reference evidence="1" key="2">
    <citation type="submission" date="2023-04" db="EMBL/GenBank/DDBJ databases">
        <authorList>
            <person name="Bruccoleri R.E."/>
            <person name="Oakeley E.J."/>
            <person name="Faust A.-M."/>
            <person name="Dessus-Babus S."/>
            <person name="Altorfer M."/>
            <person name="Burckhardt D."/>
            <person name="Oertli M."/>
            <person name="Naumann U."/>
            <person name="Petersen F."/>
            <person name="Wong J."/>
        </authorList>
    </citation>
    <scope>NUCLEOTIDE SEQUENCE</scope>
    <source>
        <strain evidence="1">GSM-AAB239-AS_SAM_17_03QT</strain>
        <tissue evidence="1">Leaf</tissue>
    </source>
</reference>
<dbReference type="Proteomes" id="UP001140949">
    <property type="component" value="Unassembled WGS sequence"/>
</dbReference>
<sequence>MGLIRRIFLFSNRWFEYDPKGIIDSNGWFVLCVMCCNM</sequence>
<evidence type="ECO:0000313" key="1">
    <source>
        <dbReference type="EMBL" id="KAJ6821862.1"/>
    </source>
</evidence>
<accession>A0AAX6G006</accession>
<protein>
    <submittedName>
        <fullName evidence="1">Histone H3.3</fullName>
    </submittedName>
</protein>
<organism evidence="1 2">
    <name type="scientific">Iris pallida</name>
    <name type="common">Sweet iris</name>
    <dbReference type="NCBI Taxonomy" id="29817"/>
    <lineage>
        <taxon>Eukaryota</taxon>
        <taxon>Viridiplantae</taxon>
        <taxon>Streptophyta</taxon>
        <taxon>Embryophyta</taxon>
        <taxon>Tracheophyta</taxon>
        <taxon>Spermatophyta</taxon>
        <taxon>Magnoliopsida</taxon>
        <taxon>Liliopsida</taxon>
        <taxon>Asparagales</taxon>
        <taxon>Iridaceae</taxon>
        <taxon>Iridoideae</taxon>
        <taxon>Irideae</taxon>
        <taxon>Iris</taxon>
    </lineage>
</organism>